<feature type="domain" description="HTH tetR-type" evidence="5">
    <location>
        <begin position="15"/>
        <end position="75"/>
    </location>
</feature>
<dbReference type="PROSITE" id="PS50977">
    <property type="entry name" value="HTH_TETR_2"/>
    <property type="match status" value="1"/>
</dbReference>
<evidence type="ECO:0000256" key="3">
    <source>
        <dbReference type="ARBA" id="ARBA00023163"/>
    </source>
</evidence>
<dbReference type="STRING" id="1121393.SAMN02745216_02899"/>
<keyword evidence="2 4" id="KW-0238">DNA-binding</keyword>
<protein>
    <submittedName>
        <fullName evidence="6">Transcriptional regulator, TetR family</fullName>
    </submittedName>
</protein>
<evidence type="ECO:0000256" key="2">
    <source>
        <dbReference type="ARBA" id="ARBA00023125"/>
    </source>
</evidence>
<name>A0A1M6PTJ0_9BACT</name>
<dbReference type="PRINTS" id="PR00455">
    <property type="entry name" value="HTHTETR"/>
</dbReference>
<evidence type="ECO:0000256" key="4">
    <source>
        <dbReference type="PROSITE-ProRule" id="PRU00335"/>
    </source>
</evidence>
<dbReference type="SUPFAM" id="SSF48498">
    <property type="entry name" value="Tetracyclin repressor-like, C-terminal domain"/>
    <property type="match status" value="1"/>
</dbReference>
<keyword evidence="3" id="KW-0804">Transcription</keyword>
<dbReference type="EMBL" id="FQZU01000018">
    <property type="protein sequence ID" value="SHK11267.1"/>
    <property type="molecule type" value="Genomic_DNA"/>
</dbReference>
<dbReference type="AlphaFoldDB" id="A0A1M6PTJ0"/>
<dbReference type="InterPro" id="IPR001647">
    <property type="entry name" value="HTH_TetR"/>
</dbReference>
<dbReference type="Proteomes" id="UP000183994">
    <property type="component" value="Unassembled WGS sequence"/>
</dbReference>
<organism evidence="6 7">
    <name type="scientific">Desulfatibacillum alkenivorans DSM 16219</name>
    <dbReference type="NCBI Taxonomy" id="1121393"/>
    <lineage>
        <taxon>Bacteria</taxon>
        <taxon>Pseudomonadati</taxon>
        <taxon>Thermodesulfobacteriota</taxon>
        <taxon>Desulfobacteria</taxon>
        <taxon>Desulfobacterales</taxon>
        <taxon>Desulfatibacillaceae</taxon>
        <taxon>Desulfatibacillum</taxon>
    </lineage>
</organism>
<dbReference type="Pfam" id="PF00440">
    <property type="entry name" value="TetR_N"/>
    <property type="match status" value="1"/>
</dbReference>
<dbReference type="GO" id="GO:0000976">
    <property type="term" value="F:transcription cis-regulatory region binding"/>
    <property type="evidence" value="ECO:0007669"/>
    <property type="project" value="TreeGrafter"/>
</dbReference>
<dbReference type="PANTHER" id="PTHR30055">
    <property type="entry name" value="HTH-TYPE TRANSCRIPTIONAL REGULATOR RUTR"/>
    <property type="match status" value="1"/>
</dbReference>
<dbReference type="Gene3D" id="1.10.357.10">
    <property type="entry name" value="Tetracycline Repressor, domain 2"/>
    <property type="match status" value="1"/>
</dbReference>
<accession>A0A1M6PTJ0</accession>
<dbReference type="InterPro" id="IPR009057">
    <property type="entry name" value="Homeodomain-like_sf"/>
</dbReference>
<keyword evidence="1" id="KW-0805">Transcription regulation</keyword>
<dbReference type="SUPFAM" id="SSF46689">
    <property type="entry name" value="Homeodomain-like"/>
    <property type="match status" value="1"/>
</dbReference>
<evidence type="ECO:0000259" key="5">
    <source>
        <dbReference type="PROSITE" id="PS50977"/>
    </source>
</evidence>
<evidence type="ECO:0000256" key="1">
    <source>
        <dbReference type="ARBA" id="ARBA00023015"/>
    </source>
</evidence>
<gene>
    <name evidence="6" type="ORF">SAMN02745216_02899</name>
</gene>
<dbReference type="RefSeq" id="WP_073476888.1">
    <property type="nucleotide sequence ID" value="NZ_FQZU01000018.1"/>
</dbReference>
<evidence type="ECO:0000313" key="6">
    <source>
        <dbReference type="EMBL" id="SHK11267.1"/>
    </source>
</evidence>
<sequence length="212" mass="23718">MTIKRFRELRKSQKEDRRQAITDTAEEILTAKGIDGVAIRSVAKAAGLSVGSIYVYFKNKEELLLSILLRHLAALDAAFEERIQEQDPVKAFKAMAHDYKDYYLQCGRYISAMGYFYEQGDKTKDINPDLMEELNALLNRILEKIHLILARPAMAPMLNGLEPARGIPIIWSMITGVAELTLASARSAQSGFDFEQVLNDAIHVLTGRGNAS</sequence>
<feature type="DNA-binding region" description="H-T-H motif" evidence="4">
    <location>
        <begin position="38"/>
        <end position="57"/>
    </location>
</feature>
<dbReference type="PANTHER" id="PTHR30055:SF234">
    <property type="entry name" value="HTH-TYPE TRANSCRIPTIONAL REGULATOR BETI"/>
    <property type="match status" value="1"/>
</dbReference>
<dbReference type="InterPro" id="IPR036271">
    <property type="entry name" value="Tet_transcr_reg_TetR-rel_C_sf"/>
</dbReference>
<dbReference type="GO" id="GO:0003700">
    <property type="term" value="F:DNA-binding transcription factor activity"/>
    <property type="evidence" value="ECO:0007669"/>
    <property type="project" value="TreeGrafter"/>
</dbReference>
<reference evidence="7" key="1">
    <citation type="submission" date="2016-11" db="EMBL/GenBank/DDBJ databases">
        <authorList>
            <person name="Varghese N."/>
            <person name="Submissions S."/>
        </authorList>
    </citation>
    <scope>NUCLEOTIDE SEQUENCE [LARGE SCALE GENOMIC DNA]</scope>
    <source>
        <strain evidence="7">DSM 16219</strain>
    </source>
</reference>
<keyword evidence="7" id="KW-1185">Reference proteome</keyword>
<evidence type="ECO:0000313" key="7">
    <source>
        <dbReference type="Proteomes" id="UP000183994"/>
    </source>
</evidence>
<proteinExistence type="predicted"/>
<dbReference type="InterPro" id="IPR050109">
    <property type="entry name" value="HTH-type_TetR-like_transc_reg"/>
</dbReference>